<evidence type="ECO:0000259" key="12">
    <source>
        <dbReference type="Pfam" id="PF19675"/>
    </source>
</evidence>
<dbReference type="Pfam" id="PF07034">
    <property type="entry name" value="ORC3_N"/>
    <property type="match status" value="1"/>
</dbReference>
<comment type="caution">
    <text evidence="13">The sequence shown here is derived from an EMBL/GenBank/DDBJ whole genome shotgun (WGS) entry which is preliminary data.</text>
</comment>
<dbReference type="GO" id="GO:0005664">
    <property type="term" value="C:nuclear origin of replication recognition complex"/>
    <property type="evidence" value="ECO:0007669"/>
    <property type="project" value="InterPro"/>
</dbReference>
<feature type="domain" description="Origin recognition complex subunit 3 insertion" evidence="12">
    <location>
        <begin position="336"/>
        <end position="560"/>
    </location>
</feature>
<feature type="domain" description="Origin recognition complex subunit 3 N-terminal" evidence="10">
    <location>
        <begin position="33"/>
        <end position="323"/>
    </location>
</feature>
<dbReference type="PANTHER" id="PTHR12748:SF0">
    <property type="entry name" value="ORIGIN RECOGNITION COMPLEX SUBUNIT 3"/>
    <property type="match status" value="1"/>
</dbReference>
<name>A0A8X6GAX2_TRICU</name>
<feature type="domain" description="Origin recognition complex subunit 3 winged helix C-terminal" evidence="11">
    <location>
        <begin position="578"/>
        <end position="687"/>
    </location>
</feature>
<sequence length="690" mass="79548">MDEYKNSINKGCFAHKPEKVKNKKSGGLIAIPLKEDVKQSLWNEIEIKIKNIEQKSYTETFVNGILKFINDSFQFPLQELFEVPAAVLVMGVNMPDHINIFSLLEKQLHSNGIYSTVILESKKCTTVPNMLQSILNEIHKKYAELFNIADELPKKQEYGFRKLYEYYTKTQEVKVPSPTKKKKNMHTTIQNLCKPIVFLIQDVESFNSEVLQKLIFLCKIYSGKLPIVLIFGMSSAMVTLHSILPPKALMCLGLETFYSAFATEYLTKIIEEVIISPELPFKFGPKMFRLIVDSVLYHDFSVSNLTYMLKFAIIEHLYGKSFTSLCCQEDEIEKKVHQLSPEDLQALKALPSLKRYLDNNPSFISCMKNPTVFKESIIGFMKKLYQDQRKTLLLLKLLHCFVKDLPEYPLGKRLRELYSVSLEKEICLSTGFNDALKLLKLQSQQNLMIKLAACVKVLKESTINSSLIKEIKKTLEDSVEKLSKLTTSDFDKNVQEPLLLQSDKITSRFQLQEKIQMSIKLKRSNFEAVRNEIIEDLHQIFKNIYPPSHSPLFEVFYFDDVSSVKKHLMAVPRVTSCYTLSNPHHYLKCKCCKINSSDEIQSTMPETCLLYKLHLESGKLINLYDWLEGFRTIKASGENIGKRLRMKPKVNDNDLNVRFLLAVSELQMLGFIKPTKRKTDHVARTTFGCF</sequence>
<dbReference type="GO" id="GO:0003688">
    <property type="term" value="F:DNA replication origin binding"/>
    <property type="evidence" value="ECO:0007669"/>
    <property type="project" value="TreeGrafter"/>
</dbReference>
<keyword evidence="4" id="KW-0597">Phosphoprotein</keyword>
<dbReference type="InterPro" id="IPR020795">
    <property type="entry name" value="ORC3"/>
</dbReference>
<dbReference type="GO" id="GO:0031261">
    <property type="term" value="C:DNA replication preinitiation complex"/>
    <property type="evidence" value="ECO:0007669"/>
    <property type="project" value="TreeGrafter"/>
</dbReference>
<dbReference type="Proteomes" id="UP000887116">
    <property type="component" value="Unassembled WGS sequence"/>
</dbReference>
<comment type="subunit">
    <text evidence="8">Component of ORC, a complex composed of at least 6 subunits: ORC1, ORC2, ORC3, ORC4, ORC5 and ORC6. ORC is regulated in a cell-cycle dependent manner. It is sequentially assembled at the exit from anaphase of mitosis and disassembled as cells enter S phase.</text>
</comment>
<evidence type="ECO:0000313" key="14">
    <source>
        <dbReference type="Proteomes" id="UP000887116"/>
    </source>
</evidence>
<accession>A0A8X6GAX2</accession>
<dbReference type="GO" id="GO:0005656">
    <property type="term" value="C:nuclear pre-replicative complex"/>
    <property type="evidence" value="ECO:0007669"/>
    <property type="project" value="TreeGrafter"/>
</dbReference>
<protein>
    <recommendedName>
        <fullName evidence="3">Origin recognition complex subunit 3</fullName>
    </recommendedName>
</protein>
<proteinExistence type="inferred from homology"/>
<dbReference type="OrthoDB" id="6416521at2759"/>
<keyword evidence="14" id="KW-1185">Reference proteome</keyword>
<dbReference type="Pfam" id="PF18137">
    <property type="entry name" value="WHD_ORC"/>
    <property type="match status" value="1"/>
</dbReference>
<dbReference type="InterPro" id="IPR045663">
    <property type="entry name" value="ORC3_ins"/>
</dbReference>
<comment type="function">
    <text evidence="9">Component of the origin recognition complex (ORC) that binds origins of replication. DNA-binding is ATP-dependent. The specific DNA sequences that define origins of replication have not been identified yet. ORC is required to assemble the pre-replication complex necessary to initiate DNA replication. Binds histone H3 and H4 trimethylation marks H3K9me3, H3K27me3 and H4K20me3.</text>
</comment>
<evidence type="ECO:0000256" key="4">
    <source>
        <dbReference type="ARBA" id="ARBA00022553"/>
    </source>
</evidence>
<evidence type="ECO:0000256" key="2">
    <source>
        <dbReference type="ARBA" id="ARBA00010977"/>
    </source>
</evidence>
<evidence type="ECO:0000259" key="10">
    <source>
        <dbReference type="Pfam" id="PF07034"/>
    </source>
</evidence>
<keyword evidence="6" id="KW-0238">DNA-binding</keyword>
<organism evidence="13 14">
    <name type="scientific">Trichonephila clavata</name>
    <name type="common">Joro spider</name>
    <name type="synonym">Nephila clavata</name>
    <dbReference type="NCBI Taxonomy" id="2740835"/>
    <lineage>
        <taxon>Eukaryota</taxon>
        <taxon>Metazoa</taxon>
        <taxon>Ecdysozoa</taxon>
        <taxon>Arthropoda</taxon>
        <taxon>Chelicerata</taxon>
        <taxon>Arachnida</taxon>
        <taxon>Araneae</taxon>
        <taxon>Araneomorphae</taxon>
        <taxon>Entelegynae</taxon>
        <taxon>Araneoidea</taxon>
        <taxon>Nephilidae</taxon>
        <taxon>Trichonephila</taxon>
    </lineage>
</organism>
<evidence type="ECO:0000256" key="9">
    <source>
        <dbReference type="ARBA" id="ARBA00045241"/>
    </source>
</evidence>
<evidence type="ECO:0000256" key="7">
    <source>
        <dbReference type="ARBA" id="ARBA00023242"/>
    </source>
</evidence>
<evidence type="ECO:0000259" key="11">
    <source>
        <dbReference type="Pfam" id="PF18137"/>
    </source>
</evidence>
<dbReference type="PANTHER" id="PTHR12748">
    <property type="entry name" value="ORIGIN RECOGNITION COMPLEX SUBUNIT 3"/>
    <property type="match status" value="1"/>
</dbReference>
<gene>
    <name evidence="13" type="primary">Orc3</name>
    <name evidence="13" type="ORF">TNCT_520371</name>
</gene>
<evidence type="ECO:0000313" key="13">
    <source>
        <dbReference type="EMBL" id="GFQ99927.1"/>
    </source>
</evidence>
<evidence type="ECO:0000256" key="3">
    <source>
        <dbReference type="ARBA" id="ARBA00019085"/>
    </source>
</evidence>
<evidence type="ECO:0000256" key="6">
    <source>
        <dbReference type="ARBA" id="ARBA00023125"/>
    </source>
</evidence>
<dbReference type="EMBL" id="BMAO01015182">
    <property type="protein sequence ID" value="GFQ99927.1"/>
    <property type="molecule type" value="Genomic_DNA"/>
</dbReference>
<comment type="similarity">
    <text evidence="2">Belongs to the ORC3 family.</text>
</comment>
<comment type="subcellular location">
    <subcellularLocation>
        <location evidence="1">Nucleus</location>
    </subcellularLocation>
</comment>
<evidence type="ECO:0000256" key="8">
    <source>
        <dbReference type="ARBA" id="ARBA00026084"/>
    </source>
</evidence>
<keyword evidence="5" id="KW-0235">DNA replication</keyword>
<dbReference type="GO" id="GO:0006270">
    <property type="term" value="P:DNA replication initiation"/>
    <property type="evidence" value="ECO:0007669"/>
    <property type="project" value="TreeGrafter"/>
</dbReference>
<evidence type="ECO:0000256" key="1">
    <source>
        <dbReference type="ARBA" id="ARBA00004123"/>
    </source>
</evidence>
<dbReference type="Pfam" id="PF19675">
    <property type="entry name" value="ORC3_ins"/>
    <property type="match status" value="1"/>
</dbReference>
<keyword evidence="7" id="KW-0539">Nucleus</keyword>
<dbReference type="InterPro" id="IPR045667">
    <property type="entry name" value="ORC3_N"/>
</dbReference>
<reference evidence="13" key="1">
    <citation type="submission" date="2020-07" db="EMBL/GenBank/DDBJ databases">
        <title>Multicomponent nature underlies the extraordinary mechanical properties of spider dragline silk.</title>
        <authorList>
            <person name="Kono N."/>
            <person name="Nakamura H."/>
            <person name="Mori M."/>
            <person name="Yoshida Y."/>
            <person name="Ohtoshi R."/>
            <person name="Malay A.D."/>
            <person name="Moran D.A.P."/>
            <person name="Tomita M."/>
            <person name="Numata K."/>
            <person name="Arakawa K."/>
        </authorList>
    </citation>
    <scope>NUCLEOTIDE SEQUENCE</scope>
</reference>
<dbReference type="InterPro" id="IPR040855">
    <property type="entry name" value="ORC_WH_C"/>
</dbReference>
<dbReference type="AlphaFoldDB" id="A0A8X6GAX2"/>
<evidence type="ECO:0000256" key="5">
    <source>
        <dbReference type="ARBA" id="ARBA00022705"/>
    </source>
</evidence>
<dbReference type="CDD" id="cd20704">
    <property type="entry name" value="Orc3"/>
    <property type="match status" value="1"/>
</dbReference>